<evidence type="ECO:0000313" key="1">
    <source>
        <dbReference type="EMBL" id="GFD40194.1"/>
    </source>
</evidence>
<feature type="non-terminal residue" evidence="1">
    <location>
        <position position="1"/>
    </location>
</feature>
<protein>
    <submittedName>
        <fullName evidence="1">Uncharacterized protein</fullName>
    </submittedName>
</protein>
<accession>A0A699W785</accession>
<dbReference type="AlphaFoldDB" id="A0A699W785"/>
<gene>
    <name evidence="1" type="ORF">Tci_912163</name>
</gene>
<dbReference type="EMBL" id="BKCJ011529806">
    <property type="protein sequence ID" value="GFD40194.1"/>
    <property type="molecule type" value="Genomic_DNA"/>
</dbReference>
<proteinExistence type="predicted"/>
<sequence>DKAECDEDEEIDYTTSQLYDDMDIRLNEPVDSDKGFVQEEGTNAAMTNTKALVTNSSHSFDLAAKFLNYVDIPHSDAKIVSPLDVHVHHEVPSQQTPTLLTIPISVITDSSPVLYTIIP</sequence>
<name>A0A699W785_TANCI</name>
<organism evidence="1">
    <name type="scientific">Tanacetum cinerariifolium</name>
    <name type="common">Dalmatian daisy</name>
    <name type="synonym">Chrysanthemum cinerariifolium</name>
    <dbReference type="NCBI Taxonomy" id="118510"/>
    <lineage>
        <taxon>Eukaryota</taxon>
        <taxon>Viridiplantae</taxon>
        <taxon>Streptophyta</taxon>
        <taxon>Embryophyta</taxon>
        <taxon>Tracheophyta</taxon>
        <taxon>Spermatophyta</taxon>
        <taxon>Magnoliopsida</taxon>
        <taxon>eudicotyledons</taxon>
        <taxon>Gunneridae</taxon>
        <taxon>Pentapetalae</taxon>
        <taxon>asterids</taxon>
        <taxon>campanulids</taxon>
        <taxon>Asterales</taxon>
        <taxon>Asteraceae</taxon>
        <taxon>Asteroideae</taxon>
        <taxon>Anthemideae</taxon>
        <taxon>Anthemidinae</taxon>
        <taxon>Tanacetum</taxon>
    </lineage>
</organism>
<reference evidence="1" key="1">
    <citation type="journal article" date="2019" name="Sci. Rep.">
        <title>Draft genome of Tanacetum cinerariifolium, the natural source of mosquito coil.</title>
        <authorList>
            <person name="Yamashiro T."/>
            <person name="Shiraishi A."/>
            <person name="Satake H."/>
            <person name="Nakayama K."/>
        </authorList>
    </citation>
    <scope>NUCLEOTIDE SEQUENCE</scope>
</reference>
<comment type="caution">
    <text evidence="1">The sequence shown here is derived from an EMBL/GenBank/DDBJ whole genome shotgun (WGS) entry which is preliminary data.</text>
</comment>